<dbReference type="InterPro" id="IPR010982">
    <property type="entry name" value="Lambda_DNA-bd_dom_sf"/>
</dbReference>
<dbReference type="Pfam" id="PF13464">
    <property type="entry name" value="RodZ_C"/>
    <property type="match status" value="1"/>
</dbReference>
<evidence type="ECO:0000256" key="2">
    <source>
        <dbReference type="SAM" id="Phobius"/>
    </source>
</evidence>
<dbReference type="RefSeq" id="WP_059350806.1">
    <property type="nucleotide sequence ID" value="NZ_LDYG01000024.1"/>
</dbReference>
<feature type="transmembrane region" description="Helical" evidence="2">
    <location>
        <begin position="107"/>
        <end position="128"/>
    </location>
</feature>
<dbReference type="AlphaFoldDB" id="A0A147K9T2"/>
<dbReference type="InterPro" id="IPR025194">
    <property type="entry name" value="RodZ-like_C"/>
</dbReference>
<protein>
    <recommendedName>
        <fullName evidence="3">HTH cro/C1-type domain-containing protein</fullName>
    </recommendedName>
</protein>
<feature type="domain" description="HTH cro/C1-type" evidence="3">
    <location>
        <begin position="8"/>
        <end position="68"/>
    </location>
</feature>
<evidence type="ECO:0000259" key="3">
    <source>
        <dbReference type="PROSITE" id="PS50943"/>
    </source>
</evidence>
<evidence type="ECO:0000256" key="1">
    <source>
        <dbReference type="SAM" id="MobiDB-lite"/>
    </source>
</evidence>
<dbReference type="CDD" id="cd00093">
    <property type="entry name" value="HTH_XRE"/>
    <property type="match status" value="1"/>
</dbReference>
<feature type="region of interest" description="Disordered" evidence="1">
    <location>
        <begin position="153"/>
        <end position="197"/>
    </location>
</feature>
<evidence type="ECO:0000313" key="4">
    <source>
        <dbReference type="EMBL" id="KUP07186.1"/>
    </source>
</evidence>
<dbReference type="InterPro" id="IPR050400">
    <property type="entry name" value="Bact_Cytoskel_RodZ"/>
</dbReference>
<keyword evidence="2" id="KW-1133">Transmembrane helix</keyword>
<dbReference type="SMART" id="SM00530">
    <property type="entry name" value="HTH_XRE"/>
    <property type="match status" value="1"/>
</dbReference>
<dbReference type="EMBL" id="LDYG01000024">
    <property type="protein sequence ID" value="KUP07186.1"/>
    <property type="molecule type" value="Genomic_DNA"/>
</dbReference>
<dbReference type="Gene3D" id="1.10.260.40">
    <property type="entry name" value="lambda repressor-like DNA-binding domains"/>
    <property type="match status" value="1"/>
</dbReference>
<dbReference type="Proteomes" id="UP000074108">
    <property type="component" value="Unassembled WGS sequence"/>
</dbReference>
<organism evidence="4 5">
    <name type="scientific">Bacillus coahuilensis p1.1.43</name>
    <dbReference type="NCBI Taxonomy" id="1150625"/>
    <lineage>
        <taxon>Bacteria</taxon>
        <taxon>Bacillati</taxon>
        <taxon>Bacillota</taxon>
        <taxon>Bacilli</taxon>
        <taxon>Bacillales</taxon>
        <taxon>Bacillaceae</taxon>
        <taxon>Bacillus</taxon>
    </lineage>
</organism>
<dbReference type="PANTHER" id="PTHR34475:SF1">
    <property type="entry name" value="CYTOSKELETON PROTEIN RODZ"/>
    <property type="match status" value="1"/>
</dbReference>
<dbReference type="GO" id="GO:0003677">
    <property type="term" value="F:DNA binding"/>
    <property type="evidence" value="ECO:0007669"/>
    <property type="project" value="InterPro"/>
</dbReference>
<sequence>MTELGSRLKEAREAKGLSLEDVQEITKIQKRYLQGIEEGNYSVMPGKFYVRAFIKQYAEAVNLNSDELFSEYANDVPKTEPDDYQQPLSRVKTNSQVSEKGSKLMEFFPMFLVIFFVILAIVVAYYFIQKAMNTTNSSEVPDEPQEQVIIEETSDPIIEEDEPEEQSEPIETEETPSSEPEEDSQPQSVLAVKETSGTSTTYTLSNADDFTVELEAAPGGESWITMTDSNGERVYYNFVKDTQVESFDLNEATSVTIKVGSAPNTIIRVNGQELQYEIDPSSSNGITQEIIIEKLEQESTEE</sequence>
<evidence type="ECO:0000313" key="5">
    <source>
        <dbReference type="Proteomes" id="UP000074108"/>
    </source>
</evidence>
<accession>A0A147K9T2</accession>
<dbReference type="Pfam" id="PF13413">
    <property type="entry name" value="HTH_25"/>
    <property type="match status" value="1"/>
</dbReference>
<proteinExistence type="predicted"/>
<gene>
    <name evidence="4" type="ORF">Q75_06570</name>
</gene>
<keyword evidence="5" id="KW-1185">Reference proteome</keyword>
<dbReference type="PANTHER" id="PTHR34475">
    <property type="match status" value="1"/>
</dbReference>
<dbReference type="SUPFAM" id="SSF47413">
    <property type="entry name" value="lambda repressor-like DNA-binding domains"/>
    <property type="match status" value="1"/>
</dbReference>
<keyword evidence="2" id="KW-0472">Membrane</keyword>
<reference evidence="4 5" key="1">
    <citation type="journal article" date="2016" name="Front. Microbiol.">
        <title>Microevolution Analysis of Bacillus coahuilensis Unveils Differences in Phosphorus Acquisition Strategies and Their Regulation.</title>
        <authorList>
            <person name="Gomez-Lunar Z."/>
            <person name="Hernandez-Gonzalez I."/>
            <person name="Rodriguez-Torres M.D."/>
            <person name="Souza V."/>
            <person name="Olmedo-Alvarez G."/>
        </authorList>
    </citation>
    <scope>NUCLEOTIDE SEQUENCE [LARGE SCALE GENOMIC DNA]</scope>
    <source>
        <strain evidence="5">p1.1.43</strain>
    </source>
</reference>
<dbReference type="InterPro" id="IPR001387">
    <property type="entry name" value="Cro/C1-type_HTH"/>
</dbReference>
<name>A0A147K9T2_9BACI</name>
<dbReference type="PROSITE" id="PS50943">
    <property type="entry name" value="HTH_CROC1"/>
    <property type="match status" value="1"/>
</dbReference>
<dbReference type="PATRIC" id="fig|1150625.3.peg.1375"/>
<feature type="compositionally biased region" description="Acidic residues" evidence="1">
    <location>
        <begin position="153"/>
        <end position="184"/>
    </location>
</feature>
<dbReference type="STRING" id="1150625.Q75_06570"/>
<keyword evidence="2" id="KW-0812">Transmembrane</keyword>
<comment type="caution">
    <text evidence="4">The sequence shown here is derived from an EMBL/GenBank/DDBJ whole genome shotgun (WGS) entry which is preliminary data.</text>
</comment>